<dbReference type="AlphaFoldDB" id="A0A4Y2H5N2"/>
<gene>
    <name evidence="2" type="ORF">AVEN_60376_1</name>
</gene>
<reference evidence="2 3" key="1">
    <citation type="journal article" date="2019" name="Sci. Rep.">
        <title>Orb-weaving spider Araneus ventricosus genome elucidates the spidroin gene catalogue.</title>
        <authorList>
            <person name="Kono N."/>
            <person name="Nakamura H."/>
            <person name="Ohtoshi R."/>
            <person name="Moran D.A.P."/>
            <person name="Shinohara A."/>
            <person name="Yoshida Y."/>
            <person name="Fujiwara M."/>
            <person name="Mori M."/>
            <person name="Tomita M."/>
            <person name="Arakawa K."/>
        </authorList>
    </citation>
    <scope>NUCLEOTIDE SEQUENCE [LARGE SCALE GENOMIC DNA]</scope>
</reference>
<dbReference type="Proteomes" id="UP000499080">
    <property type="component" value="Unassembled WGS sequence"/>
</dbReference>
<evidence type="ECO:0000313" key="3">
    <source>
        <dbReference type="Proteomes" id="UP000499080"/>
    </source>
</evidence>
<sequence length="89" mass="9917">MLRCNSGKISHQENSKPSVMSPLFPTTAGQTTSAEVPEATTQDEHKWVINLPTSRKPTWAQRSAVSLTDHTRVSRQRPPVKIDHNQSTP</sequence>
<protein>
    <submittedName>
        <fullName evidence="2">Uncharacterized protein</fullName>
    </submittedName>
</protein>
<feature type="compositionally biased region" description="Polar residues" evidence="1">
    <location>
        <begin position="51"/>
        <end position="68"/>
    </location>
</feature>
<evidence type="ECO:0000313" key="2">
    <source>
        <dbReference type="EMBL" id="GBM59634.1"/>
    </source>
</evidence>
<feature type="compositionally biased region" description="Basic and acidic residues" evidence="1">
    <location>
        <begin position="80"/>
        <end position="89"/>
    </location>
</feature>
<feature type="region of interest" description="Disordered" evidence="1">
    <location>
        <begin position="1"/>
        <end position="89"/>
    </location>
</feature>
<keyword evidence="3" id="KW-1185">Reference proteome</keyword>
<accession>A0A4Y2H5N2</accession>
<dbReference type="EMBL" id="BGPR01001692">
    <property type="protein sequence ID" value="GBM59634.1"/>
    <property type="molecule type" value="Genomic_DNA"/>
</dbReference>
<proteinExistence type="predicted"/>
<name>A0A4Y2H5N2_ARAVE</name>
<comment type="caution">
    <text evidence="2">The sequence shown here is derived from an EMBL/GenBank/DDBJ whole genome shotgun (WGS) entry which is preliminary data.</text>
</comment>
<evidence type="ECO:0000256" key="1">
    <source>
        <dbReference type="SAM" id="MobiDB-lite"/>
    </source>
</evidence>
<organism evidence="2 3">
    <name type="scientific">Araneus ventricosus</name>
    <name type="common">Orbweaver spider</name>
    <name type="synonym">Epeira ventricosa</name>
    <dbReference type="NCBI Taxonomy" id="182803"/>
    <lineage>
        <taxon>Eukaryota</taxon>
        <taxon>Metazoa</taxon>
        <taxon>Ecdysozoa</taxon>
        <taxon>Arthropoda</taxon>
        <taxon>Chelicerata</taxon>
        <taxon>Arachnida</taxon>
        <taxon>Araneae</taxon>
        <taxon>Araneomorphae</taxon>
        <taxon>Entelegynae</taxon>
        <taxon>Araneoidea</taxon>
        <taxon>Araneidae</taxon>
        <taxon>Araneus</taxon>
    </lineage>
</organism>